<proteinExistence type="predicted"/>
<dbReference type="SUPFAM" id="SSF48371">
    <property type="entry name" value="ARM repeat"/>
    <property type="match status" value="1"/>
</dbReference>
<comment type="caution">
    <text evidence="3">The sequence shown here is derived from an EMBL/GenBank/DDBJ whole genome shotgun (WGS) entry which is preliminary data.</text>
</comment>
<dbReference type="Proteomes" id="UP001206013">
    <property type="component" value="Unassembled WGS sequence"/>
</dbReference>
<gene>
    <name evidence="3" type="ORF">NE692_09245</name>
</gene>
<reference evidence="3" key="1">
    <citation type="submission" date="2022-06" db="EMBL/GenBank/DDBJ databases">
        <title>Isolation of gut microbiota from human fecal samples.</title>
        <authorList>
            <person name="Pamer E.G."/>
            <person name="Barat B."/>
            <person name="Waligurski E."/>
            <person name="Medina S."/>
            <person name="Paddock L."/>
            <person name="Mostad J."/>
        </authorList>
    </citation>
    <scope>NUCLEOTIDE SEQUENCE</scope>
    <source>
        <strain evidence="3">SL.1.01</strain>
    </source>
</reference>
<evidence type="ECO:0000313" key="4">
    <source>
        <dbReference type="Proteomes" id="UP001206013"/>
    </source>
</evidence>
<dbReference type="AlphaFoldDB" id="A0AAW5JXP7"/>
<evidence type="ECO:0000313" key="3">
    <source>
        <dbReference type="EMBL" id="MCQ4793634.1"/>
    </source>
</evidence>
<dbReference type="RefSeq" id="WP_256134648.1">
    <property type="nucleotide sequence ID" value="NZ_JANFYM010000011.1"/>
</dbReference>
<evidence type="ECO:0000256" key="1">
    <source>
        <dbReference type="SAM" id="MobiDB-lite"/>
    </source>
</evidence>
<dbReference type="InterPro" id="IPR057893">
    <property type="entry name" value="LRV_2"/>
</dbReference>
<dbReference type="Pfam" id="PF25591">
    <property type="entry name" value="LRV_2"/>
    <property type="match status" value="1"/>
</dbReference>
<evidence type="ECO:0000259" key="2">
    <source>
        <dbReference type="Pfam" id="PF25591"/>
    </source>
</evidence>
<feature type="region of interest" description="Disordered" evidence="1">
    <location>
        <begin position="60"/>
        <end position="82"/>
    </location>
</feature>
<feature type="region of interest" description="Disordered" evidence="1">
    <location>
        <begin position="351"/>
        <end position="381"/>
    </location>
</feature>
<organism evidence="3 4">
    <name type="scientific">Bifidobacterium adolescentis</name>
    <dbReference type="NCBI Taxonomy" id="1680"/>
    <lineage>
        <taxon>Bacteria</taxon>
        <taxon>Bacillati</taxon>
        <taxon>Actinomycetota</taxon>
        <taxon>Actinomycetes</taxon>
        <taxon>Bifidobacteriales</taxon>
        <taxon>Bifidobacteriaceae</taxon>
        <taxon>Bifidobacterium</taxon>
    </lineage>
</organism>
<dbReference type="InterPro" id="IPR011989">
    <property type="entry name" value="ARM-like"/>
</dbReference>
<dbReference type="Gene3D" id="1.25.10.10">
    <property type="entry name" value="Leucine-rich Repeat Variant"/>
    <property type="match status" value="2"/>
</dbReference>
<feature type="compositionally biased region" description="Basic and acidic residues" evidence="1">
    <location>
        <begin position="354"/>
        <end position="375"/>
    </location>
</feature>
<sequence length="393" mass="44026">MYNPLQARDPLGKWVKEHGGASIEDVVSKTSMVDLENMALDDRTPTAVLNNLATTEYGFNHPFDEDKTYPNANGEPPKDARENRYNYEQQLVRYDAKVRCTAIERGADDTALSVCRFDYNPQIRNAVARNTDDARTLDVLSSDESWKVRGAVAGNPHTPKNATERLLNDDEAIVRAEALKRSDLSSEQIRKAVDDSLEPALHGDGAVTDDMTKITRAASDNWQADADTLHECLRVDDYETQRNVAEHEHTFQEDLHRLASSEDNAVREQVAFNPHASSATLSFLAYDDWTQTRVNVAGNPNTTPDTLEYMSNQWSPHVKRAIAVNSNASVDTLRKLSHDSDKTVRRLAYSGLKQKGEKPIDKPFKPAKPVEDDNPGKYMSADFNPVEFFGLDD</sequence>
<dbReference type="InterPro" id="IPR016024">
    <property type="entry name" value="ARM-type_fold"/>
</dbReference>
<name>A0AAW5JXP7_BIFAD</name>
<accession>A0AAW5JXP7</accession>
<dbReference type="EMBL" id="JANFYM010000011">
    <property type="protein sequence ID" value="MCQ4793634.1"/>
    <property type="molecule type" value="Genomic_DNA"/>
</dbReference>
<protein>
    <recommendedName>
        <fullName evidence="2">Leucine rich repeat variant domain-containing protein</fullName>
    </recommendedName>
</protein>
<feature type="domain" description="Leucine rich repeat variant" evidence="2">
    <location>
        <begin position="268"/>
        <end position="324"/>
    </location>
</feature>